<evidence type="ECO:0000313" key="2">
    <source>
        <dbReference type="Proteomes" id="UP001497392"/>
    </source>
</evidence>
<reference evidence="1 2" key="1">
    <citation type="submission" date="2024-06" db="EMBL/GenBank/DDBJ databases">
        <authorList>
            <person name="Kraege A."/>
            <person name="Thomma B."/>
        </authorList>
    </citation>
    <scope>NUCLEOTIDE SEQUENCE [LARGE SCALE GENOMIC DNA]</scope>
</reference>
<dbReference type="EMBL" id="CAXHTA020000007">
    <property type="protein sequence ID" value="CAL5222631.1"/>
    <property type="molecule type" value="Genomic_DNA"/>
</dbReference>
<protein>
    <submittedName>
        <fullName evidence="1">G5026 protein</fullName>
    </submittedName>
</protein>
<comment type="caution">
    <text evidence="1">The sequence shown here is derived from an EMBL/GenBank/DDBJ whole genome shotgun (WGS) entry which is preliminary data.</text>
</comment>
<organism evidence="1 2">
    <name type="scientific">Coccomyxa viridis</name>
    <dbReference type="NCBI Taxonomy" id="1274662"/>
    <lineage>
        <taxon>Eukaryota</taxon>
        <taxon>Viridiplantae</taxon>
        <taxon>Chlorophyta</taxon>
        <taxon>core chlorophytes</taxon>
        <taxon>Trebouxiophyceae</taxon>
        <taxon>Trebouxiophyceae incertae sedis</taxon>
        <taxon>Coccomyxaceae</taxon>
        <taxon>Coccomyxa</taxon>
    </lineage>
</organism>
<proteinExistence type="predicted"/>
<gene>
    <name evidence="1" type="primary">g5026</name>
    <name evidence="1" type="ORF">VP750_LOCUS4290</name>
</gene>
<keyword evidence="2" id="KW-1185">Reference proteome</keyword>
<dbReference type="Proteomes" id="UP001497392">
    <property type="component" value="Unassembled WGS sequence"/>
</dbReference>
<evidence type="ECO:0000313" key="1">
    <source>
        <dbReference type="EMBL" id="CAL5222631.1"/>
    </source>
</evidence>
<accession>A0ABP1FRS5</accession>
<name>A0ABP1FRS5_9CHLO</name>
<sequence length="265" mass="30289">MEERTELWLRRETEMEWMRDGKLDSQLLGLDRDVEVWRDYPPSCGRVTRETWRTVNISMSNLSQSVVWHMNEPHRNETCRLKTLEAMARLGLPAGTQHLRVPDLPLKCKDVGLDSDFECLAQAVSEEMMRTAVENEKDLTGIAYASPNNLYTSPNNLNPSLFLETAEAKSPLYWIGVGSRLFDSCGIKGGALRVCPLFSDVMRVVVPYHRSRRAAPDKRDTLLTQSKAIFEQLCRDRGRGHMEHALRDSGFADADMILSQFFHMP</sequence>